<evidence type="ECO:0000313" key="3">
    <source>
        <dbReference type="Proteomes" id="UP000000496"/>
    </source>
</evidence>
<reference evidence="2 3" key="2">
    <citation type="journal article" date="2011" name="Mol. Biol. Evol.">
        <title>Unity in variety--the pan-genome of the Chlamydiae.</title>
        <authorList>
            <person name="Collingro A."/>
            <person name="Tischler P."/>
            <person name="Weinmaier T."/>
            <person name="Penz T."/>
            <person name="Heinz E."/>
            <person name="Brunham R.C."/>
            <person name="Read T.D."/>
            <person name="Bavoil P.M."/>
            <person name="Sachse K."/>
            <person name="Kahane S."/>
            <person name="Friedman M.G."/>
            <person name="Rattei T."/>
            <person name="Myers G.S."/>
            <person name="Horn M."/>
        </authorList>
    </citation>
    <scope>NUCLEOTIDE SEQUENCE [LARGE SCALE GENOMIC DNA]</scope>
    <source>
        <strain evidence="3">ATCC VR-1471 / Z</strain>
    </source>
</reference>
<evidence type="ECO:0000313" key="2">
    <source>
        <dbReference type="EMBL" id="CCB88881.1"/>
    </source>
</evidence>
<dbReference type="Pfam" id="PF19834">
    <property type="entry name" value="DUF6314"/>
    <property type="match status" value="1"/>
</dbReference>
<keyword evidence="3" id="KW-1185">Reference proteome</keyword>
<dbReference type="EMBL" id="FR872582">
    <property type="protein sequence ID" value="CCB88881.1"/>
    <property type="molecule type" value="Genomic_DNA"/>
</dbReference>
<dbReference type="OrthoDB" id="7351979at2"/>
<dbReference type="STRING" id="331113.SNE_A10040"/>
<reference key="1">
    <citation type="journal article" date="2011" name="Mol. Biol. Evol.">
        <title>Unity in variety -- the pan-genome of the Chlamydiae.</title>
        <authorList>
            <person name="Collingro A."/>
            <person name="Tischler P."/>
            <person name="Weinmaier T."/>
            <person name="Penz T."/>
            <person name="Heinz E."/>
            <person name="Brunham R.C."/>
            <person name="Read T.D."/>
            <person name="Bavoil P.M."/>
            <person name="Sachse K."/>
            <person name="Kahane S."/>
            <person name="Friedman M.G."/>
            <person name="Rattei T."/>
            <person name="Myers G.S.A."/>
            <person name="Horn M."/>
        </authorList>
    </citation>
    <scope>NUCLEOTIDE SEQUENCE</scope>
    <source>
        <strain>Z</strain>
    </source>
</reference>
<proteinExistence type="predicted"/>
<dbReference type="AlphaFoldDB" id="F8L7X9"/>
<dbReference type="InterPro" id="IPR045632">
    <property type="entry name" value="DUF6314"/>
</dbReference>
<organism evidence="2 3">
    <name type="scientific">Simkania negevensis (strain ATCC VR-1471 / DSM 27360 / Z)</name>
    <dbReference type="NCBI Taxonomy" id="331113"/>
    <lineage>
        <taxon>Bacteria</taxon>
        <taxon>Pseudomonadati</taxon>
        <taxon>Chlamydiota</taxon>
        <taxon>Chlamydiia</taxon>
        <taxon>Parachlamydiales</taxon>
        <taxon>Simkaniaceae</taxon>
        <taxon>Simkania</taxon>
    </lineage>
</organism>
<feature type="domain" description="DUF6314" evidence="1">
    <location>
        <begin position="6"/>
        <end position="139"/>
    </location>
</feature>
<dbReference type="HOGENOM" id="CLU_1843766_0_0_0"/>
<dbReference type="Proteomes" id="UP000000496">
    <property type="component" value="Chromosome gsn.131"/>
</dbReference>
<dbReference type="KEGG" id="sng:SNE_A10040"/>
<protein>
    <recommendedName>
        <fullName evidence="1">DUF6314 domain-containing protein</fullName>
    </recommendedName>
</protein>
<name>F8L7X9_SIMNZ</name>
<dbReference type="RefSeq" id="WP_013943348.1">
    <property type="nucleotide sequence ID" value="NC_015713.1"/>
</dbReference>
<sequence>MKQQELAGQWTLSRKVFDRERKLVGGMWGTVMFEEIDENQLLYQETVWNISGESTRFLARQTYLYLFNEEGIEIHRHGKKQDVPFLTLPYGKKVVDGHYSCKPDLYALRWVWVNAHLFYTRFSVKGIRKDHTLETLFRR</sequence>
<gene>
    <name evidence="2" type="ordered locus">SNE_A10040</name>
</gene>
<evidence type="ECO:0000259" key="1">
    <source>
        <dbReference type="Pfam" id="PF19834"/>
    </source>
</evidence>
<accession>F8L7X9</accession>